<protein>
    <submittedName>
        <fullName evidence="1">Uncharacterized protein</fullName>
    </submittedName>
</protein>
<accession>A0A918U0D2</accession>
<evidence type="ECO:0000313" key="1">
    <source>
        <dbReference type="EMBL" id="GHC67748.1"/>
    </source>
</evidence>
<gene>
    <name evidence="1" type="ORF">GCM10007100_39830</name>
</gene>
<dbReference type="AlphaFoldDB" id="A0A918U0D2"/>
<proteinExistence type="predicted"/>
<dbReference type="Proteomes" id="UP000644507">
    <property type="component" value="Unassembled WGS sequence"/>
</dbReference>
<name>A0A918U0D2_9BACT</name>
<organism evidence="1 2">
    <name type="scientific">Roseibacillus persicicus</name>
    <dbReference type="NCBI Taxonomy" id="454148"/>
    <lineage>
        <taxon>Bacteria</taxon>
        <taxon>Pseudomonadati</taxon>
        <taxon>Verrucomicrobiota</taxon>
        <taxon>Verrucomicrobiia</taxon>
        <taxon>Verrucomicrobiales</taxon>
        <taxon>Verrucomicrobiaceae</taxon>
        <taxon>Roseibacillus</taxon>
    </lineage>
</organism>
<sequence>MLPSSVVTHMTMKDKILILLFLNLFSLTIAKGERIRESKESASHVVVGEVTKVFKSDGKDYVGYVVRIKVEMFEKGTGPAKGHHFYVECFERKPHEGPGRPAPGASGHSGVPKVGERVRIFTNESNAINLGVYPTWYDVLPSVDKE</sequence>
<dbReference type="EMBL" id="BMXI01000027">
    <property type="protein sequence ID" value="GHC67748.1"/>
    <property type="molecule type" value="Genomic_DNA"/>
</dbReference>
<evidence type="ECO:0000313" key="2">
    <source>
        <dbReference type="Proteomes" id="UP000644507"/>
    </source>
</evidence>
<keyword evidence="2" id="KW-1185">Reference proteome</keyword>
<reference evidence="1" key="2">
    <citation type="submission" date="2020-09" db="EMBL/GenBank/DDBJ databases">
        <authorList>
            <person name="Sun Q."/>
            <person name="Kim S."/>
        </authorList>
    </citation>
    <scope>NUCLEOTIDE SEQUENCE</scope>
    <source>
        <strain evidence="1">KCTC 12988</strain>
    </source>
</reference>
<reference evidence="1" key="1">
    <citation type="journal article" date="2014" name="Int. J. Syst. Evol. Microbiol.">
        <title>Complete genome sequence of Corynebacterium casei LMG S-19264T (=DSM 44701T), isolated from a smear-ripened cheese.</title>
        <authorList>
            <consortium name="US DOE Joint Genome Institute (JGI-PGF)"/>
            <person name="Walter F."/>
            <person name="Albersmeier A."/>
            <person name="Kalinowski J."/>
            <person name="Ruckert C."/>
        </authorList>
    </citation>
    <scope>NUCLEOTIDE SEQUENCE</scope>
    <source>
        <strain evidence="1">KCTC 12988</strain>
    </source>
</reference>
<comment type="caution">
    <text evidence="1">The sequence shown here is derived from an EMBL/GenBank/DDBJ whole genome shotgun (WGS) entry which is preliminary data.</text>
</comment>